<dbReference type="Proteomes" id="UP000053144">
    <property type="component" value="Chromosome 3"/>
</dbReference>
<proteinExistence type="predicted"/>
<gene>
    <name evidence="1" type="ORF">LR48_Vigan03g115200</name>
</gene>
<dbReference type="AlphaFoldDB" id="A0A0L9U4Q4"/>
<evidence type="ECO:0000313" key="2">
    <source>
        <dbReference type="Proteomes" id="UP000053144"/>
    </source>
</evidence>
<sequence>MARRIQEELEDMDTTGQVLVFHFKWNLEVPREGANLSKLLAAPPLFAKHTIATSTPTNHLPSSGRPPELALHLPNSSATITYTTDFHPASPLLSLDSMSRCIQPVTLARATSSSGIQSLGSASRSS</sequence>
<organism evidence="1 2">
    <name type="scientific">Phaseolus angularis</name>
    <name type="common">Azuki bean</name>
    <name type="synonym">Vigna angularis</name>
    <dbReference type="NCBI Taxonomy" id="3914"/>
    <lineage>
        <taxon>Eukaryota</taxon>
        <taxon>Viridiplantae</taxon>
        <taxon>Streptophyta</taxon>
        <taxon>Embryophyta</taxon>
        <taxon>Tracheophyta</taxon>
        <taxon>Spermatophyta</taxon>
        <taxon>Magnoliopsida</taxon>
        <taxon>eudicotyledons</taxon>
        <taxon>Gunneridae</taxon>
        <taxon>Pentapetalae</taxon>
        <taxon>rosids</taxon>
        <taxon>fabids</taxon>
        <taxon>Fabales</taxon>
        <taxon>Fabaceae</taxon>
        <taxon>Papilionoideae</taxon>
        <taxon>50 kb inversion clade</taxon>
        <taxon>NPAAA clade</taxon>
        <taxon>indigoferoid/millettioid clade</taxon>
        <taxon>Phaseoleae</taxon>
        <taxon>Vigna</taxon>
    </lineage>
</organism>
<protein>
    <submittedName>
        <fullName evidence="1">Uncharacterized protein</fullName>
    </submittedName>
</protein>
<accession>A0A0L9U4Q4</accession>
<reference evidence="2" key="1">
    <citation type="journal article" date="2015" name="Proc. Natl. Acad. Sci. U.S.A.">
        <title>Genome sequencing of adzuki bean (Vigna angularis) provides insight into high starch and low fat accumulation and domestication.</title>
        <authorList>
            <person name="Yang K."/>
            <person name="Tian Z."/>
            <person name="Chen C."/>
            <person name="Luo L."/>
            <person name="Zhao B."/>
            <person name="Wang Z."/>
            <person name="Yu L."/>
            <person name="Li Y."/>
            <person name="Sun Y."/>
            <person name="Li W."/>
            <person name="Chen Y."/>
            <person name="Li Y."/>
            <person name="Zhang Y."/>
            <person name="Ai D."/>
            <person name="Zhao J."/>
            <person name="Shang C."/>
            <person name="Ma Y."/>
            <person name="Wu B."/>
            <person name="Wang M."/>
            <person name="Gao L."/>
            <person name="Sun D."/>
            <person name="Zhang P."/>
            <person name="Guo F."/>
            <person name="Wang W."/>
            <person name="Li Y."/>
            <person name="Wang J."/>
            <person name="Varshney R.K."/>
            <person name="Wang J."/>
            <person name="Ling H.Q."/>
            <person name="Wan P."/>
        </authorList>
    </citation>
    <scope>NUCLEOTIDE SEQUENCE</scope>
    <source>
        <strain evidence="2">cv. Jingnong 6</strain>
    </source>
</reference>
<evidence type="ECO:0000313" key="1">
    <source>
        <dbReference type="EMBL" id="KOM37770.1"/>
    </source>
</evidence>
<dbReference type="EMBL" id="CM003373">
    <property type="protein sequence ID" value="KOM37770.1"/>
    <property type="molecule type" value="Genomic_DNA"/>
</dbReference>
<name>A0A0L9U4Q4_PHAAN</name>
<dbReference type="Gramene" id="KOM37770">
    <property type="protein sequence ID" value="KOM37770"/>
    <property type="gene ID" value="LR48_Vigan03g115200"/>
</dbReference>